<dbReference type="EMBL" id="JAZDDG010000006">
    <property type="protein sequence ID" value="MEE1976973.1"/>
    <property type="molecule type" value="Genomic_DNA"/>
</dbReference>
<keyword evidence="2" id="KW-1185">Reference proteome</keyword>
<protein>
    <submittedName>
        <fullName evidence="1">Uncharacterized protein</fullName>
    </submittedName>
</protein>
<evidence type="ECO:0000313" key="1">
    <source>
        <dbReference type="EMBL" id="MEE1976973.1"/>
    </source>
</evidence>
<reference evidence="1 2" key="1">
    <citation type="submission" date="2024-01" db="EMBL/GenBank/DDBJ databases">
        <title>Maribacter spp. originated from different algae showed divergent polysaccharides utilization ability.</title>
        <authorList>
            <person name="Wang H."/>
            <person name="Wu Y."/>
        </authorList>
    </citation>
    <scope>NUCLEOTIDE SEQUENCE [LARGE SCALE GENOMIC DNA]</scope>
    <source>
        <strain evidence="1 2">PR1</strain>
    </source>
</reference>
<accession>A0ABU7IVL1</accession>
<gene>
    <name evidence="1" type="ORF">V1I91_12875</name>
</gene>
<dbReference type="Proteomes" id="UP001356308">
    <property type="component" value="Unassembled WGS sequence"/>
</dbReference>
<dbReference type="RefSeq" id="WP_272651668.1">
    <property type="nucleotide sequence ID" value="NZ_JAZDDG010000006.1"/>
</dbReference>
<proteinExistence type="predicted"/>
<name>A0ABU7IVL1_9FLAO</name>
<organism evidence="1 2">
    <name type="scientific">Maribacter cobaltidurans</name>
    <dbReference type="NCBI Taxonomy" id="1178778"/>
    <lineage>
        <taxon>Bacteria</taxon>
        <taxon>Pseudomonadati</taxon>
        <taxon>Bacteroidota</taxon>
        <taxon>Flavobacteriia</taxon>
        <taxon>Flavobacteriales</taxon>
        <taxon>Flavobacteriaceae</taxon>
        <taxon>Maribacter</taxon>
    </lineage>
</organism>
<evidence type="ECO:0000313" key="2">
    <source>
        <dbReference type="Proteomes" id="UP001356308"/>
    </source>
</evidence>
<sequence length="50" mass="5955">MSRHNDTFNYTVEMNKRSSNYESILNSMQSVINNEIDTRVAWPNQDLFDE</sequence>
<comment type="caution">
    <text evidence="1">The sequence shown here is derived from an EMBL/GenBank/DDBJ whole genome shotgun (WGS) entry which is preliminary data.</text>
</comment>